<dbReference type="EMBL" id="BGPR01033937">
    <property type="protein sequence ID" value="GBO08065.1"/>
    <property type="molecule type" value="Genomic_DNA"/>
</dbReference>
<gene>
    <name evidence="1" type="ORF">AVEN_135721_1</name>
    <name evidence="2" type="ORF">AVEN_186816_1</name>
</gene>
<sequence>MVIFRSFRSTATTPFPSDDNANTIYDSFPLKYIYETSVIIKSKNAYWRGEEILSAAIQALLRNRCGLVVMFDLVTGESQARNHLHKIRFKC</sequence>
<accession>A0A4Y2U923</accession>
<evidence type="ECO:0000313" key="3">
    <source>
        <dbReference type="Proteomes" id="UP000499080"/>
    </source>
</evidence>
<dbReference type="EMBL" id="BGPR01033938">
    <property type="protein sequence ID" value="GBO08067.1"/>
    <property type="molecule type" value="Genomic_DNA"/>
</dbReference>
<comment type="caution">
    <text evidence="2">The sequence shown here is derived from an EMBL/GenBank/DDBJ whole genome shotgun (WGS) entry which is preliminary data.</text>
</comment>
<reference evidence="2 3" key="1">
    <citation type="journal article" date="2019" name="Sci. Rep.">
        <title>Orb-weaving spider Araneus ventricosus genome elucidates the spidroin gene catalogue.</title>
        <authorList>
            <person name="Kono N."/>
            <person name="Nakamura H."/>
            <person name="Ohtoshi R."/>
            <person name="Moran D.A.P."/>
            <person name="Shinohara A."/>
            <person name="Yoshida Y."/>
            <person name="Fujiwara M."/>
            <person name="Mori M."/>
            <person name="Tomita M."/>
            <person name="Arakawa K."/>
        </authorList>
    </citation>
    <scope>NUCLEOTIDE SEQUENCE [LARGE SCALE GENOMIC DNA]</scope>
</reference>
<dbReference type="Proteomes" id="UP000499080">
    <property type="component" value="Unassembled WGS sequence"/>
</dbReference>
<evidence type="ECO:0000313" key="1">
    <source>
        <dbReference type="EMBL" id="GBO08065.1"/>
    </source>
</evidence>
<dbReference type="AlphaFoldDB" id="A0A4Y2U923"/>
<name>A0A4Y2U923_ARAVE</name>
<evidence type="ECO:0000313" key="2">
    <source>
        <dbReference type="EMBL" id="GBO08067.1"/>
    </source>
</evidence>
<protein>
    <submittedName>
        <fullName evidence="2">Uncharacterized protein</fullName>
    </submittedName>
</protein>
<proteinExistence type="predicted"/>
<organism evidence="2 3">
    <name type="scientific">Araneus ventricosus</name>
    <name type="common">Orbweaver spider</name>
    <name type="synonym">Epeira ventricosa</name>
    <dbReference type="NCBI Taxonomy" id="182803"/>
    <lineage>
        <taxon>Eukaryota</taxon>
        <taxon>Metazoa</taxon>
        <taxon>Ecdysozoa</taxon>
        <taxon>Arthropoda</taxon>
        <taxon>Chelicerata</taxon>
        <taxon>Arachnida</taxon>
        <taxon>Araneae</taxon>
        <taxon>Araneomorphae</taxon>
        <taxon>Entelegynae</taxon>
        <taxon>Araneoidea</taxon>
        <taxon>Araneidae</taxon>
        <taxon>Araneus</taxon>
    </lineage>
</organism>
<keyword evidence="3" id="KW-1185">Reference proteome</keyword>